<name>A0A8H3EK35_9LECA</name>
<keyword evidence="2 6" id="KW-0812">Transmembrane</keyword>
<feature type="transmembrane region" description="Helical" evidence="6">
    <location>
        <begin position="150"/>
        <end position="170"/>
    </location>
</feature>
<dbReference type="InterPro" id="IPR037185">
    <property type="entry name" value="EmrE-like"/>
</dbReference>
<dbReference type="Pfam" id="PF05653">
    <property type="entry name" value="Mg_trans_NIPA"/>
    <property type="match status" value="1"/>
</dbReference>
<comment type="subcellular location">
    <subcellularLocation>
        <location evidence="1">Membrane</location>
        <topology evidence="1">Multi-pass membrane protein</topology>
    </subcellularLocation>
</comment>
<sequence length="662" mass="72199">MLGNHIHVSDDNDTGSKLREWSSLIGIVTAIVGNILISFALNIQRYAHIRLAREQEEQTRSWDTRHAKSGQSGYGTQQGNIAEDRIKANLNAPLEDGQPTNGQNPTKDYTHVPGAHNGSSHSRSSSESTIKQSEKPKPQAEKKIYLKSPYWWIGIVLMIVGEAGNFIAYGFAPASIVSPLGVVALVSNCIIAPCLLHERFRQRDFWGVVIAIAGAVTIVLSAKNSETKMGPQDVWAAITRWEFETYLGITAALIIVLIWASGRYGEKSILIDLGLVALCGGYTALSTKGVASLLSDTLWRALTFPITYLLVFILVVSALAQIRYVNRALQSFDSTQVIPVQFVLFTISVIIGSAVLYRDFQSANASRFGKFFGGCALTFLGVYLITSGRGGAGNEGDADNLDDEENTIGLVDEERYQDEADNNEDMPRRKSSVSFVLDGPKRSRRSSKQQVDRRPSSTRTPPRLLSHTSTASSNMSGTDSPMLEDPFQSADKVSASSRPRLSDSAVTSPLLPSEAQRSHPPTTPNAPSTPRRPSRISRSSMARLTPGPYVSPLSSSLSAVVADEIRKGQDSPLTRRRPSGLRKSKSQRATIASSGDEIGSTPLKASQLPEEAVDDDEYERPHTAIRSQSVSTNLATVGDSFRMNREGRKENANESDENDTRQ</sequence>
<feature type="compositionally biased region" description="Polar residues" evidence="5">
    <location>
        <begin position="625"/>
        <end position="635"/>
    </location>
</feature>
<evidence type="ECO:0000256" key="6">
    <source>
        <dbReference type="SAM" id="Phobius"/>
    </source>
</evidence>
<evidence type="ECO:0000256" key="1">
    <source>
        <dbReference type="ARBA" id="ARBA00004141"/>
    </source>
</evidence>
<evidence type="ECO:0008006" key="9">
    <source>
        <dbReference type="Google" id="ProtNLM"/>
    </source>
</evidence>
<dbReference type="Proteomes" id="UP000664534">
    <property type="component" value="Unassembled WGS sequence"/>
</dbReference>
<evidence type="ECO:0000256" key="4">
    <source>
        <dbReference type="ARBA" id="ARBA00023136"/>
    </source>
</evidence>
<organism evidence="7 8">
    <name type="scientific">Imshaugia aleurites</name>
    <dbReference type="NCBI Taxonomy" id="172621"/>
    <lineage>
        <taxon>Eukaryota</taxon>
        <taxon>Fungi</taxon>
        <taxon>Dikarya</taxon>
        <taxon>Ascomycota</taxon>
        <taxon>Pezizomycotina</taxon>
        <taxon>Lecanoromycetes</taxon>
        <taxon>OSLEUM clade</taxon>
        <taxon>Lecanoromycetidae</taxon>
        <taxon>Lecanorales</taxon>
        <taxon>Lecanorineae</taxon>
        <taxon>Parmeliaceae</taxon>
        <taxon>Imshaugia</taxon>
    </lineage>
</organism>
<dbReference type="GO" id="GO:0015095">
    <property type="term" value="F:magnesium ion transmembrane transporter activity"/>
    <property type="evidence" value="ECO:0007669"/>
    <property type="project" value="InterPro"/>
</dbReference>
<dbReference type="PANTHER" id="PTHR12570:SF65">
    <property type="entry name" value="MAGNESIUM TRANSPORTER NIPA9-RELATED"/>
    <property type="match status" value="1"/>
</dbReference>
<evidence type="ECO:0000313" key="7">
    <source>
        <dbReference type="EMBL" id="CAF9904386.1"/>
    </source>
</evidence>
<dbReference type="SUPFAM" id="SSF103481">
    <property type="entry name" value="Multidrug resistance efflux transporter EmrE"/>
    <property type="match status" value="1"/>
</dbReference>
<feature type="compositionally biased region" description="Low complexity" evidence="5">
    <location>
        <begin position="119"/>
        <end position="128"/>
    </location>
</feature>
<dbReference type="AlphaFoldDB" id="A0A8H3EK35"/>
<feature type="transmembrane region" description="Helical" evidence="6">
    <location>
        <begin position="368"/>
        <end position="386"/>
    </location>
</feature>
<protein>
    <recommendedName>
        <fullName evidence="9">Magnesium transporter NIPA-domain-containing protein</fullName>
    </recommendedName>
</protein>
<feature type="region of interest" description="Disordered" evidence="5">
    <location>
        <begin position="92"/>
        <end position="138"/>
    </location>
</feature>
<comment type="caution">
    <text evidence="7">The sequence shown here is derived from an EMBL/GenBank/DDBJ whole genome shotgun (WGS) entry which is preliminary data.</text>
</comment>
<feature type="compositionally biased region" description="Low complexity" evidence="5">
    <location>
        <begin position="457"/>
        <end position="466"/>
    </location>
</feature>
<keyword evidence="3 6" id="KW-1133">Transmembrane helix</keyword>
<gene>
    <name evidence="7" type="ORF">IMSHALPRED_000015</name>
</gene>
<accession>A0A8H3EK35</accession>
<evidence type="ECO:0000256" key="3">
    <source>
        <dbReference type="ARBA" id="ARBA00022989"/>
    </source>
</evidence>
<feature type="region of interest" description="Disordered" evidence="5">
    <location>
        <begin position="409"/>
        <end position="537"/>
    </location>
</feature>
<feature type="region of interest" description="Disordered" evidence="5">
    <location>
        <begin position="54"/>
        <end position="80"/>
    </location>
</feature>
<evidence type="ECO:0000256" key="2">
    <source>
        <dbReference type="ARBA" id="ARBA00022692"/>
    </source>
</evidence>
<dbReference type="OrthoDB" id="165382at2759"/>
<evidence type="ECO:0000313" key="8">
    <source>
        <dbReference type="Proteomes" id="UP000664534"/>
    </source>
</evidence>
<feature type="transmembrane region" description="Helical" evidence="6">
    <location>
        <begin position="243"/>
        <end position="262"/>
    </location>
</feature>
<feature type="compositionally biased region" description="Polar residues" evidence="5">
    <location>
        <begin position="69"/>
        <end position="80"/>
    </location>
</feature>
<feature type="compositionally biased region" description="Basic residues" evidence="5">
    <location>
        <begin position="574"/>
        <end position="586"/>
    </location>
</feature>
<feature type="transmembrane region" description="Helical" evidence="6">
    <location>
        <begin position="176"/>
        <end position="196"/>
    </location>
</feature>
<keyword evidence="4 6" id="KW-0472">Membrane</keyword>
<feature type="compositionally biased region" description="Low complexity" evidence="5">
    <location>
        <begin position="528"/>
        <end position="537"/>
    </location>
</feature>
<evidence type="ECO:0000256" key="5">
    <source>
        <dbReference type="SAM" id="MobiDB-lite"/>
    </source>
</evidence>
<feature type="compositionally biased region" description="Basic and acidic residues" evidence="5">
    <location>
        <begin position="642"/>
        <end position="662"/>
    </location>
</feature>
<feature type="transmembrane region" description="Helical" evidence="6">
    <location>
        <begin position="21"/>
        <end position="43"/>
    </location>
</feature>
<feature type="transmembrane region" description="Helical" evidence="6">
    <location>
        <begin position="205"/>
        <end position="223"/>
    </location>
</feature>
<feature type="compositionally biased region" description="Polar residues" evidence="5">
    <location>
        <begin position="467"/>
        <end position="479"/>
    </location>
</feature>
<dbReference type="EMBL" id="CAJPDT010000001">
    <property type="protein sequence ID" value="CAF9904386.1"/>
    <property type="molecule type" value="Genomic_DNA"/>
</dbReference>
<feature type="compositionally biased region" description="Polar residues" evidence="5">
    <location>
        <begin position="494"/>
        <end position="507"/>
    </location>
</feature>
<dbReference type="PANTHER" id="PTHR12570">
    <property type="match status" value="1"/>
</dbReference>
<dbReference type="GO" id="GO:0016020">
    <property type="term" value="C:membrane"/>
    <property type="evidence" value="ECO:0007669"/>
    <property type="project" value="UniProtKB-SubCell"/>
</dbReference>
<feature type="compositionally biased region" description="Basic and acidic residues" evidence="5">
    <location>
        <begin position="54"/>
        <end position="66"/>
    </location>
</feature>
<feature type="compositionally biased region" description="Polar residues" evidence="5">
    <location>
        <begin position="98"/>
        <end position="107"/>
    </location>
</feature>
<dbReference type="InterPro" id="IPR008521">
    <property type="entry name" value="Mg_trans_NIPA"/>
</dbReference>
<feature type="transmembrane region" description="Helical" evidence="6">
    <location>
        <begin position="337"/>
        <end position="356"/>
    </location>
</feature>
<keyword evidence="8" id="KW-1185">Reference proteome</keyword>
<feature type="region of interest" description="Disordered" evidence="5">
    <location>
        <begin position="565"/>
        <end position="662"/>
    </location>
</feature>
<proteinExistence type="predicted"/>
<feature type="transmembrane region" description="Helical" evidence="6">
    <location>
        <begin position="305"/>
        <end position="325"/>
    </location>
</feature>
<reference evidence="7" key="1">
    <citation type="submission" date="2021-03" db="EMBL/GenBank/DDBJ databases">
        <authorList>
            <person name="Tagirdzhanova G."/>
        </authorList>
    </citation>
    <scope>NUCLEOTIDE SEQUENCE</scope>
</reference>